<protein>
    <submittedName>
        <fullName evidence="1">Uncharacterized protein</fullName>
    </submittedName>
</protein>
<comment type="caution">
    <text evidence="1">The sequence shown here is derived from an EMBL/GenBank/DDBJ whole genome shotgun (WGS) entry which is preliminary data.</text>
</comment>
<proteinExistence type="predicted"/>
<reference evidence="1" key="1">
    <citation type="submission" date="2023-07" db="EMBL/GenBank/DDBJ databases">
        <title>Functional and genomic diversity of the sorghum phyllosphere microbiome.</title>
        <authorList>
            <person name="Shade A."/>
        </authorList>
    </citation>
    <scope>NUCLEOTIDE SEQUENCE</scope>
    <source>
        <strain evidence="1">SORGH_AS_0457</strain>
    </source>
</reference>
<name>A0AAP5EG33_9GAMM</name>
<dbReference type="Proteomes" id="UP001226084">
    <property type="component" value="Unassembled WGS sequence"/>
</dbReference>
<dbReference type="RefSeq" id="WP_095362612.1">
    <property type="nucleotide sequence ID" value="NZ_CP088000.1"/>
</dbReference>
<sequence>MPDLFLFAVEDVIKIDGLAGHVLLPGISCGENMPDIAVGAPLAIVTPGRSRIETPLASYALIRMQPRREPLCLPITVHYPLAKDHIPQGSRVYLAGADQATVLDL</sequence>
<evidence type="ECO:0000313" key="1">
    <source>
        <dbReference type="EMBL" id="MDQ1110133.1"/>
    </source>
</evidence>
<organism evidence="1 2">
    <name type="scientific">Stenotrophomonas rhizophila</name>
    <dbReference type="NCBI Taxonomy" id="216778"/>
    <lineage>
        <taxon>Bacteria</taxon>
        <taxon>Pseudomonadati</taxon>
        <taxon>Pseudomonadota</taxon>
        <taxon>Gammaproteobacteria</taxon>
        <taxon>Lysobacterales</taxon>
        <taxon>Lysobacteraceae</taxon>
        <taxon>Stenotrophomonas</taxon>
    </lineage>
</organism>
<evidence type="ECO:0000313" key="2">
    <source>
        <dbReference type="Proteomes" id="UP001226084"/>
    </source>
</evidence>
<dbReference type="EMBL" id="JAUTAS010000001">
    <property type="protein sequence ID" value="MDQ1110133.1"/>
    <property type="molecule type" value="Genomic_DNA"/>
</dbReference>
<dbReference type="AlphaFoldDB" id="A0AAP5EG33"/>
<accession>A0AAP5EG33</accession>
<gene>
    <name evidence="1" type="ORF">QE424_003292</name>
</gene>